<dbReference type="GO" id="GO:0015976">
    <property type="term" value="P:carbon utilization"/>
    <property type="evidence" value="ECO:0007669"/>
    <property type="project" value="InterPro"/>
</dbReference>
<evidence type="ECO:0000256" key="6">
    <source>
        <dbReference type="ARBA" id="ARBA00048348"/>
    </source>
</evidence>
<dbReference type="OrthoDB" id="9797527at2"/>
<dbReference type="GO" id="GO:0004089">
    <property type="term" value="F:carbonate dehydratase activity"/>
    <property type="evidence" value="ECO:0007669"/>
    <property type="project" value="UniProtKB-UniRule"/>
</dbReference>
<dbReference type="InterPro" id="IPR001765">
    <property type="entry name" value="Carbonic_anhydrase"/>
</dbReference>
<feature type="binding site" evidence="7">
    <location>
        <position position="98"/>
    </location>
    <ligand>
        <name>Zn(2+)</name>
        <dbReference type="ChEBI" id="CHEBI:29105"/>
    </ligand>
</feature>
<keyword evidence="3 7" id="KW-0479">Metal-binding</keyword>
<evidence type="ECO:0000313" key="9">
    <source>
        <dbReference type="EMBL" id="SNB64089.1"/>
    </source>
</evidence>
<sequence>MDELLAGVRRFRADVFPDRRSQFDRLSNGQSPRALFITCSDSRVVSELITQSEPGDLFICRNAGNIVPPHGQLAGSVAAAVEYAVMALKVPDIIVCGHTDCGAMKAALHPEGLEAMPAVAGWLHHAAAARRVAAEAMPMAADDTVRLEALTRANVQAQLVNLRTHPAVAASLAAGRLRVHGWIFDIKAGEVLVLDPTRAVWAPLGQAQADDVDPDLGATIVAGAA</sequence>
<dbReference type="SUPFAM" id="SSF53056">
    <property type="entry name" value="beta-carbonic anhydrase, cab"/>
    <property type="match status" value="1"/>
</dbReference>
<gene>
    <name evidence="9" type="ORF">SAMN07250955_10432</name>
</gene>
<dbReference type="EC" id="4.2.1.1" evidence="2 8"/>
<comment type="similarity">
    <text evidence="1 8">Belongs to the beta-class carbonic anhydrase family.</text>
</comment>
<evidence type="ECO:0000313" key="10">
    <source>
        <dbReference type="Proteomes" id="UP000197065"/>
    </source>
</evidence>
<dbReference type="EMBL" id="FYEH01000004">
    <property type="protein sequence ID" value="SNB64089.1"/>
    <property type="molecule type" value="Genomic_DNA"/>
</dbReference>
<dbReference type="PROSITE" id="PS00705">
    <property type="entry name" value="PROK_CO2_ANHYDRASE_2"/>
    <property type="match status" value="1"/>
</dbReference>
<comment type="function">
    <text evidence="8">Reversible hydration of carbon dioxide.</text>
</comment>
<name>A0A212QWJ7_9PROT</name>
<protein>
    <recommendedName>
        <fullName evidence="2 8">Carbonic anhydrase</fullName>
        <ecNumber evidence="2 8">4.2.1.1</ecNumber>
    </recommendedName>
    <alternativeName>
        <fullName evidence="8">Carbonate dehydratase</fullName>
    </alternativeName>
</protein>
<organism evidence="9 10">
    <name type="scientific">Arboricoccus pini</name>
    <dbReference type="NCBI Taxonomy" id="1963835"/>
    <lineage>
        <taxon>Bacteria</taxon>
        <taxon>Pseudomonadati</taxon>
        <taxon>Pseudomonadota</taxon>
        <taxon>Alphaproteobacteria</taxon>
        <taxon>Geminicoccales</taxon>
        <taxon>Geminicoccaceae</taxon>
        <taxon>Arboricoccus</taxon>
    </lineage>
</organism>
<evidence type="ECO:0000256" key="1">
    <source>
        <dbReference type="ARBA" id="ARBA00006217"/>
    </source>
</evidence>
<feature type="binding site" evidence="7">
    <location>
        <position position="101"/>
    </location>
    <ligand>
        <name>Zn(2+)</name>
        <dbReference type="ChEBI" id="CHEBI:29105"/>
    </ligand>
</feature>
<dbReference type="InterPro" id="IPR045066">
    <property type="entry name" value="Beta_CA_cladeB"/>
</dbReference>
<keyword evidence="10" id="KW-1185">Reference proteome</keyword>
<dbReference type="Proteomes" id="UP000197065">
    <property type="component" value="Unassembled WGS sequence"/>
</dbReference>
<dbReference type="GO" id="GO:0008270">
    <property type="term" value="F:zinc ion binding"/>
    <property type="evidence" value="ECO:0007669"/>
    <property type="project" value="UniProtKB-UniRule"/>
</dbReference>
<dbReference type="Pfam" id="PF00484">
    <property type="entry name" value="Pro_CA"/>
    <property type="match status" value="1"/>
</dbReference>
<dbReference type="PANTHER" id="PTHR11002:SF76">
    <property type="entry name" value="CARBONIC ANHYDRASE"/>
    <property type="match status" value="1"/>
</dbReference>
<evidence type="ECO:0000256" key="2">
    <source>
        <dbReference type="ARBA" id="ARBA00012925"/>
    </source>
</evidence>
<reference evidence="9 10" key="1">
    <citation type="submission" date="2017-06" db="EMBL/GenBank/DDBJ databases">
        <authorList>
            <person name="Kim H.J."/>
            <person name="Triplett B.A."/>
        </authorList>
    </citation>
    <scope>NUCLEOTIDE SEQUENCE [LARGE SCALE GENOMIC DNA]</scope>
    <source>
        <strain evidence="9 10">B29T1</strain>
    </source>
</reference>
<dbReference type="AlphaFoldDB" id="A0A212QWJ7"/>
<proteinExistence type="inferred from homology"/>
<dbReference type="PANTHER" id="PTHR11002">
    <property type="entry name" value="CARBONIC ANHYDRASE"/>
    <property type="match status" value="1"/>
</dbReference>
<evidence type="ECO:0000256" key="5">
    <source>
        <dbReference type="ARBA" id="ARBA00023239"/>
    </source>
</evidence>
<comment type="catalytic activity">
    <reaction evidence="6 8">
        <text>hydrogencarbonate + H(+) = CO2 + H2O</text>
        <dbReference type="Rhea" id="RHEA:10748"/>
        <dbReference type="ChEBI" id="CHEBI:15377"/>
        <dbReference type="ChEBI" id="CHEBI:15378"/>
        <dbReference type="ChEBI" id="CHEBI:16526"/>
        <dbReference type="ChEBI" id="CHEBI:17544"/>
        <dbReference type="EC" id="4.2.1.1"/>
    </reaction>
</comment>
<feature type="binding site" evidence="7">
    <location>
        <position position="41"/>
    </location>
    <ligand>
        <name>Zn(2+)</name>
        <dbReference type="ChEBI" id="CHEBI:29105"/>
    </ligand>
</feature>
<feature type="binding site" evidence="7">
    <location>
        <position position="39"/>
    </location>
    <ligand>
        <name>Zn(2+)</name>
        <dbReference type="ChEBI" id="CHEBI:29105"/>
    </ligand>
</feature>
<dbReference type="RefSeq" id="WP_088560632.1">
    <property type="nucleotide sequence ID" value="NZ_FYEH01000004.1"/>
</dbReference>
<evidence type="ECO:0000256" key="4">
    <source>
        <dbReference type="ARBA" id="ARBA00022833"/>
    </source>
</evidence>
<keyword evidence="5 8" id="KW-0456">Lyase</keyword>
<dbReference type="CDD" id="cd00884">
    <property type="entry name" value="beta_CA_cladeB"/>
    <property type="match status" value="1"/>
</dbReference>
<dbReference type="Gene3D" id="3.40.1050.10">
    <property type="entry name" value="Carbonic anhydrase"/>
    <property type="match status" value="1"/>
</dbReference>
<evidence type="ECO:0000256" key="8">
    <source>
        <dbReference type="RuleBase" id="RU003956"/>
    </source>
</evidence>
<evidence type="ECO:0000256" key="3">
    <source>
        <dbReference type="ARBA" id="ARBA00022723"/>
    </source>
</evidence>
<comment type="cofactor">
    <cofactor evidence="7">
        <name>Zn(2+)</name>
        <dbReference type="ChEBI" id="CHEBI:29105"/>
    </cofactor>
    <text evidence="7">Binds 1 zinc ion per subunit.</text>
</comment>
<evidence type="ECO:0000256" key="7">
    <source>
        <dbReference type="PIRSR" id="PIRSR601765-1"/>
    </source>
</evidence>
<accession>A0A212QWJ7</accession>
<keyword evidence="4 7" id="KW-0862">Zinc</keyword>
<dbReference type="InterPro" id="IPR036874">
    <property type="entry name" value="Carbonic_anhydrase_sf"/>
</dbReference>
<dbReference type="SMART" id="SM00947">
    <property type="entry name" value="Pro_CA"/>
    <property type="match status" value="1"/>
</dbReference>
<dbReference type="InterPro" id="IPR015892">
    <property type="entry name" value="Carbonic_anhydrase_CS"/>
</dbReference>